<keyword evidence="1" id="KW-0472">Membrane</keyword>
<keyword evidence="1" id="KW-0812">Transmembrane</keyword>
<reference evidence="3" key="1">
    <citation type="journal article" date="2019" name="Int. J. Syst. Evol. Microbiol.">
        <title>The Global Catalogue of Microorganisms (GCM) 10K type strain sequencing project: providing services to taxonomists for standard genome sequencing and annotation.</title>
        <authorList>
            <consortium name="The Broad Institute Genomics Platform"/>
            <consortium name="The Broad Institute Genome Sequencing Center for Infectious Disease"/>
            <person name="Wu L."/>
            <person name="Ma J."/>
        </authorList>
    </citation>
    <scope>NUCLEOTIDE SEQUENCE [LARGE SCALE GENOMIC DNA]</scope>
    <source>
        <strain evidence="3">TISTR 1571</strain>
    </source>
</reference>
<evidence type="ECO:0000313" key="2">
    <source>
        <dbReference type="EMBL" id="MFD2637587.1"/>
    </source>
</evidence>
<organism evidence="2 3">
    <name type="scientific">Piscibacillus salipiscarius</name>
    <dbReference type="NCBI Taxonomy" id="299480"/>
    <lineage>
        <taxon>Bacteria</taxon>
        <taxon>Bacillati</taxon>
        <taxon>Bacillota</taxon>
        <taxon>Bacilli</taxon>
        <taxon>Bacillales</taxon>
        <taxon>Bacillaceae</taxon>
        <taxon>Piscibacillus</taxon>
    </lineage>
</organism>
<keyword evidence="3" id="KW-1185">Reference proteome</keyword>
<protein>
    <submittedName>
        <fullName evidence="2">TIGR04086 family membrane protein</fullName>
    </submittedName>
</protein>
<dbReference type="EMBL" id="JBHUMZ010000008">
    <property type="protein sequence ID" value="MFD2637587.1"/>
    <property type="molecule type" value="Genomic_DNA"/>
</dbReference>
<dbReference type="NCBIfam" id="TIGR04086">
    <property type="entry name" value="TIGR04086_membr"/>
    <property type="match status" value="1"/>
</dbReference>
<proteinExistence type="predicted"/>
<dbReference type="RefSeq" id="WP_054753407.1">
    <property type="nucleotide sequence ID" value="NZ_JBHUMZ010000008.1"/>
</dbReference>
<sequence>MGERMKASFIGVVAVIGLMLLGSLIIALIVNFMDFSKSGFQWLSFIVSVLILMVGGFIGGRKTEEKGWLTGAIVGVIYIIGIMLYQFLAQNSWIYSNQMLYFLIFVLAAVVGGMFGVNLKKATN</sequence>
<keyword evidence="1" id="KW-1133">Transmembrane helix</keyword>
<feature type="transmembrane region" description="Helical" evidence="1">
    <location>
        <begin position="67"/>
        <end position="88"/>
    </location>
</feature>
<dbReference type="InterPro" id="IPR023804">
    <property type="entry name" value="DUF3792_TM"/>
</dbReference>
<evidence type="ECO:0000313" key="3">
    <source>
        <dbReference type="Proteomes" id="UP001597452"/>
    </source>
</evidence>
<gene>
    <name evidence="2" type="ORF">ACFSW4_01715</name>
</gene>
<dbReference type="Pfam" id="PF12670">
    <property type="entry name" value="DUF3792"/>
    <property type="match status" value="1"/>
</dbReference>
<evidence type="ECO:0000256" key="1">
    <source>
        <dbReference type="SAM" id="Phobius"/>
    </source>
</evidence>
<comment type="caution">
    <text evidence="2">The sequence shown here is derived from an EMBL/GenBank/DDBJ whole genome shotgun (WGS) entry which is preliminary data.</text>
</comment>
<name>A0ABW5Q7P0_9BACI</name>
<feature type="transmembrane region" description="Helical" evidence="1">
    <location>
        <begin position="7"/>
        <end position="30"/>
    </location>
</feature>
<feature type="transmembrane region" description="Helical" evidence="1">
    <location>
        <begin position="100"/>
        <end position="119"/>
    </location>
</feature>
<dbReference type="Proteomes" id="UP001597452">
    <property type="component" value="Unassembled WGS sequence"/>
</dbReference>
<feature type="transmembrane region" description="Helical" evidence="1">
    <location>
        <begin position="42"/>
        <end position="60"/>
    </location>
</feature>
<accession>A0ABW5Q7P0</accession>